<dbReference type="PANTHER" id="PTHR15032">
    <property type="entry name" value="N-ACYL-PHOSPHATIDYLETHANOLAMINE-HYDROLYZING PHOSPHOLIPASE D"/>
    <property type="match status" value="1"/>
</dbReference>
<evidence type="ECO:0000256" key="1">
    <source>
        <dbReference type="SAM" id="MobiDB-lite"/>
    </source>
</evidence>
<dbReference type="InterPro" id="IPR001279">
    <property type="entry name" value="Metallo-B-lactamas"/>
</dbReference>
<dbReference type="GO" id="GO:0070290">
    <property type="term" value="F:N-acylphosphatidylethanolamine-specific phospholipase D activity"/>
    <property type="evidence" value="ECO:0007669"/>
    <property type="project" value="InterPro"/>
</dbReference>
<protein>
    <recommendedName>
        <fullName evidence="2">Metallo-beta-lactamase domain-containing protein</fullName>
    </recommendedName>
</protein>
<gene>
    <name evidence="3" type="ORF">EFA69_18155</name>
</gene>
<dbReference type="PANTHER" id="PTHR15032:SF4">
    <property type="entry name" value="N-ACYL-PHOSPHATIDYLETHANOLAMINE-HYDROLYZING PHOSPHOLIPASE D"/>
    <property type="match status" value="1"/>
</dbReference>
<dbReference type="Pfam" id="PF12706">
    <property type="entry name" value="Lactamase_B_2"/>
    <property type="match status" value="1"/>
</dbReference>
<evidence type="ECO:0000313" key="4">
    <source>
        <dbReference type="Proteomes" id="UP000271010"/>
    </source>
</evidence>
<dbReference type="SUPFAM" id="SSF56281">
    <property type="entry name" value="Metallo-hydrolase/oxidoreductase"/>
    <property type="match status" value="1"/>
</dbReference>
<dbReference type="RefSeq" id="WP_123134474.1">
    <property type="nucleotide sequence ID" value="NZ_RJJE01000017.1"/>
</dbReference>
<dbReference type="AlphaFoldDB" id="A0A3M9MS26"/>
<evidence type="ECO:0000313" key="3">
    <source>
        <dbReference type="EMBL" id="RNI28007.1"/>
    </source>
</evidence>
<sequence>MADQKLKNPALRTIRPGWQGNPMHNGRFTGEYGQGNQSMLLALKWQLTKNPQREEKKLDAWLPPMADPREFLKSKQDGMVWLGHATFFIRLNGVTFLTDPVFYGVSYMKRKVPLPVPPEELPKLDYVLLSHGHFDHCDKKSLQKLRQTHSFTVLTSLKMQALIQKWLPGITIQEAGWYQKYNVPQEQPQVFFLPTYHWHKRGLTDNNKILWGSFMLQTPKQTLYFGADSGYDRHYQEIRKLFPKIDTCILGVGAYSPAFIMKPSHTTPEEAVQAYRDLNGNTLVPMHYGTFDLSDEPLGEPVRRLQKMEAAGQIPGKLKILAIGEPLLFE</sequence>
<dbReference type="OrthoDB" id="9805728at2"/>
<proteinExistence type="predicted"/>
<dbReference type="InterPro" id="IPR036866">
    <property type="entry name" value="RibonucZ/Hydroxyglut_hydro"/>
</dbReference>
<feature type="domain" description="Metallo-beta-lactamase" evidence="2">
    <location>
        <begin position="96"/>
        <end position="288"/>
    </location>
</feature>
<organism evidence="3 4">
    <name type="scientific">Rufibacter immobilis</name>
    <dbReference type="NCBI Taxonomy" id="1348778"/>
    <lineage>
        <taxon>Bacteria</taxon>
        <taxon>Pseudomonadati</taxon>
        <taxon>Bacteroidota</taxon>
        <taxon>Cytophagia</taxon>
        <taxon>Cytophagales</taxon>
        <taxon>Hymenobacteraceae</taxon>
        <taxon>Rufibacter</taxon>
    </lineage>
</organism>
<dbReference type="PIRSF" id="PIRSF038896">
    <property type="entry name" value="NAPE-PLD"/>
    <property type="match status" value="1"/>
</dbReference>
<keyword evidence="4" id="KW-1185">Reference proteome</keyword>
<dbReference type="Proteomes" id="UP000271010">
    <property type="component" value="Unassembled WGS sequence"/>
</dbReference>
<dbReference type="InterPro" id="IPR024884">
    <property type="entry name" value="NAPE-PLD"/>
</dbReference>
<reference evidence="3 4" key="1">
    <citation type="submission" date="2018-11" db="EMBL/GenBank/DDBJ databases">
        <title>Rufibacter latericius sp. nov., isolated from water in Baiyang Lake.</title>
        <authorList>
            <person name="Yang Y."/>
        </authorList>
    </citation>
    <scope>NUCLEOTIDE SEQUENCE [LARGE SCALE GENOMIC DNA]</scope>
    <source>
        <strain evidence="3 4">MCC P1</strain>
    </source>
</reference>
<feature type="region of interest" description="Disordered" evidence="1">
    <location>
        <begin position="1"/>
        <end position="24"/>
    </location>
</feature>
<evidence type="ECO:0000259" key="2">
    <source>
        <dbReference type="Pfam" id="PF12706"/>
    </source>
</evidence>
<dbReference type="EMBL" id="RJJE01000017">
    <property type="protein sequence ID" value="RNI28007.1"/>
    <property type="molecule type" value="Genomic_DNA"/>
</dbReference>
<dbReference type="GO" id="GO:0005737">
    <property type="term" value="C:cytoplasm"/>
    <property type="evidence" value="ECO:0007669"/>
    <property type="project" value="TreeGrafter"/>
</dbReference>
<name>A0A3M9MS26_9BACT</name>
<accession>A0A3M9MS26</accession>
<dbReference type="GO" id="GO:0008270">
    <property type="term" value="F:zinc ion binding"/>
    <property type="evidence" value="ECO:0007669"/>
    <property type="project" value="InterPro"/>
</dbReference>
<comment type="caution">
    <text evidence="3">The sequence shown here is derived from an EMBL/GenBank/DDBJ whole genome shotgun (WGS) entry which is preliminary data.</text>
</comment>
<dbReference type="Gene3D" id="3.60.15.10">
    <property type="entry name" value="Ribonuclease Z/Hydroxyacylglutathione hydrolase-like"/>
    <property type="match status" value="1"/>
</dbReference>